<gene>
    <name evidence="8" type="ORF">CJ030_MR6G021418</name>
</gene>
<dbReference type="GO" id="GO:0009691">
    <property type="term" value="P:cytokinin biosynthetic process"/>
    <property type="evidence" value="ECO:0007669"/>
    <property type="project" value="UniProtKB-KW"/>
</dbReference>
<keyword evidence="2" id="KW-0963">Cytoplasm</keyword>
<dbReference type="GO" id="GO:0005737">
    <property type="term" value="C:cytoplasm"/>
    <property type="evidence" value="ECO:0007669"/>
    <property type="project" value="UniProtKB-SubCell"/>
</dbReference>
<feature type="compositionally biased region" description="Acidic residues" evidence="7">
    <location>
        <begin position="28"/>
        <end position="42"/>
    </location>
</feature>
<evidence type="ECO:0000256" key="5">
    <source>
        <dbReference type="ARBA" id="ARBA00023242"/>
    </source>
</evidence>
<accession>A0A6A1VEV2</accession>
<comment type="subcellular location">
    <subcellularLocation>
        <location evidence="1">Cytoplasm</location>
    </subcellularLocation>
</comment>
<keyword evidence="5" id="KW-0539">Nucleus</keyword>
<dbReference type="InterPro" id="IPR044670">
    <property type="entry name" value="SOFL"/>
</dbReference>
<evidence type="ECO:0000256" key="3">
    <source>
        <dbReference type="ARBA" id="ARBA00022712"/>
    </source>
</evidence>
<evidence type="ECO:0000256" key="4">
    <source>
        <dbReference type="ARBA" id="ARBA00022864"/>
    </source>
</evidence>
<dbReference type="OrthoDB" id="1738616at2759"/>
<protein>
    <submittedName>
        <fullName evidence="8">Uncharacterized protein</fullName>
    </submittedName>
</protein>
<evidence type="ECO:0000313" key="9">
    <source>
        <dbReference type="Proteomes" id="UP000516437"/>
    </source>
</evidence>
<sequence>MESFNNLLDAEGCSSSESGWTTYIASPMEEDDAECSENDDHEDDKRRVMAICNPVKKNDDGDSDDSLASDASSGTSYRRHTHSKQGSHGTSRSKQDRSHNVNKFDLRKKTNKQEKECVKKGTRK</sequence>
<feature type="compositionally biased region" description="Polar residues" evidence="7">
    <location>
        <begin position="13"/>
        <end position="24"/>
    </location>
</feature>
<evidence type="ECO:0000256" key="7">
    <source>
        <dbReference type="SAM" id="MobiDB-lite"/>
    </source>
</evidence>
<organism evidence="8 9">
    <name type="scientific">Morella rubra</name>
    <name type="common">Chinese bayberry</name>
    <dbReference type="NCBI Taxonomy" id="262757"/>
    <lineage>
        <taxon>Eukaryota</taxon>
        <taxon>Viridiplantae</taxon>
        <taxon>Streptophyta</taxon>
        <taxon>Embryophyta</taxon>
        <taxon>Tracheophyta</taxon>
        <taxon>Spermatophyta</taxon>
        <taxon>Magnoliopsida</taxon>
        <taxon>eudicotyledons</taxon>
        <taxon>Gunneridae</taxon>
        <taxon>Pentapetalae</taxon>
        <taxon>rosids</taxon>
        <taxon>fabids</taxon>
        <taxon>Fagales</taxon>
        <taxon>Myricaceae</taxon>
        <taxon>Morella</taxon>
    </lineage>
</organism>
<dbReference type="Proteomes" id="UP000516437">
    <property type="component" value="Chromosome 6"/>
</dbReference>
<dbReference type="GO" id="GO:0009736">
    <property type="term" value="P:cytokinin-activated signaling pathway"/>
    <property type="evidence" value="ECO:0007669"/>
    <property type="project" value="UniProtKB-KW"/>
</dbReference>
<evidence type="ECO:0000256" key="1">
    <source>
        <dbReference type="ARBA" id="ARBA00004496"/>
    </source>
</evidence>
<keyword evidence="4" id="KW-0932">Cytokinin signaling pathway</keyword>
<dbReference type="AlphaFoldDB" id="A0A6A1VEV2"/>
<dbReference type="PANTHER" id="PTHR33347:SF27">
    <property type="entry name" value="PROTEIN SOB FIVE-LIKE 3-RELATED"/>
    <property type="match status" value="1"/>
</dbReference>
<dbReference type="EMBL" id="RXIC02000024">
    <property type="protein sequence ID" value="KAB1211392.1"/>
    <property type="molecule type" value="Genomic_DNA"/>
</dbReference>
<keyword evidence="9" id="KW-1185">Reference proteome</keyword>
<feature type="compositionally biased region" description="Basic and acidic residues" evidence="7">
    <location>
        <begin position="93"/>
        <end position="124"/>
    </location>
</feature>
<evidence type="ECO:0000256" key="6">
    <source>
        <dbReference type="ARBA" id="ARBA00024199"/>
    </source>
</evidence>
<comment type="caution">
    <text evidence="8">The sequence shown here is derived from an EMBL/GenBank/DDBJ whole genome shotgun (WGS) entry which is preliminary data.</text>
</comment>
<feature type="region of interest" description="Disordered" evidence="7">
    <location>
        <begin position="1"/>
        <end position="124"/>
    </location>
</feature>
<dbReference type="PANTHER" id="PTHR33347">
    <property type="entry name" value="OSJNBA0091C07.3 PROTEIN"/>
    <property type="match status" value="1"/>
</dbReference>
<evidence type="ECO:0000313" key="8">
    <source>
        <dbReference type="EMBL" id="KAB1211392.1"/>
    </source>
</evidence>
<reference evidence="8 9" key="1">
    <citation type="journal article" date="2019" name="Plant Biotechnol. J.">
        <title>The red bayberry genome and genetic basis of sex determination.</title>
        <authorList>
            <person name="Jia H.M."/>
            <person name="Jia H.J."/>
            <person name="Cai Q.L."/>
            <person name="Wang Y."/>
            <person name="Zhao H.B."/>
            <person name="Yang W.F."/>
            <person name="Wang G.Y."/>
            <person name="Li Y.H."/>
            <person name="Zhan D.L."/>
            <person name="Shen Y.T."/>
            <person name="Niu Q.F."/>
            <person name="Chang L."/>
            <person name="Qiu J."/>
            <person name="Zhao L."/>
            <person name="Xie H.B."/>
            <person name="Fu W.Y."/>
            <person name="Jin J."/>
            <person name="Li X.W."/>
            <person name="Jiao Y."/>
            <person name="Zhou C.C."/>
            <person name="Tu T."/>
            <person name="Chai C.Y."/>
            <person name="Gao J.L."/>
            <person name="Fan L.J."/>
            <person name="van de Weg E."/>
            <person name="Wang J.Y."/>
            <person name="Gao Z.S."/>
        </authorList>
    </citation>
    <scope>NUCLEOTIDE SEQUENCE [LARGE SCALE GENOMIC DNA]</scope>
    <source>
        <tissue evidence="8">Leaves</tissue>
    </source>
</reference>
<keyword evidence="3" id="KW-0203">Cytokinin biosynthesis</keyword>
<comment type="similarity">
    <text evidence="6">Belongs to the SOFL plant protein family.</text>
</comment>
<name>A0A6A1VEV2_9ROSI</name>
<proteinExistence type="inferred from homology"/>
<evidence type="ECO:0000256" key="2">
    <source>
        <dbReference type="ARBA" id="ARBA00022490"/>
    </source>
</evidence>